<keyword evidence="7 8" id="KW-0472">Membrane</keyword>
<organism evidence="10 11">
    <name type="scientific">Atopostipes suicloacalis DSM 15692</name>
    <dbReference type="NCBI Taxonomy" id="1121025"/>
    <lineage>
        <taxon>Bacteria</taxon>
        <taxon>Bacillati</taxon>
        <taxon>Bacillota</taxon>
        <taxon>Bacilli</taxon>
        <taxon>Lactobacillales</taxon>
        <taxon>Carnobacteriaceae</taxon>
        <taxon>Atopostipes</taxon>
    </lineage>
</organism>
<dbReference type="InterPro" id="IPR000515">
    <property type="entry name" value="MetI-like"/>
</dbReference>
<sequence length="478" mass="53004">MSIYKKMVKRFGILFFILGFLLNRGTEVSAQEKVYIIGTDTTYAPFEYVDEEGDFVGIDMDLLEAIAEDQGFEYELRILGFNAAVQALESNQVDGVIAGMSITDERKEAFDFTDPYYSSGSQFAVLEDSEVDSLEDLEGKIVAVKTGTTGFDVATELSEEYGFTLNVFEDSVNMYEDMQVGNSVAVVEDYPVMLYAHSTGRIRLKFIGEQQAVADNGLAVNKGENQELLQMFNDGLANLRASGEYEEIIARYLGEEALEEENKNQNIIVQFINNLEPLMEGLWQTIWLSFVSFFIALIFGVIIGLMRTSDVSLLNILAQIYIDIMRGSPLIVLAFFIYFGIPQMTGLKFNANIAGIITLSLNATAYIAEIVRGGIQAVNKGQVEAGKSLGLTNSITMRRIILPQASKIAMPSLINQFVITLKDTSILSVIGIVELTQTGKIIIARTYQSGSIWLIIGAMYIILITVLTKLSNRLEKEL</sequence>
<evidence type="ECO:0000256" key="5">
    <source>
        <dbReference type="ARBA" id="ARBA00022970"/>
    </source>
</evidence>
<dbReference type="PANTHER" id="PTHR30614:SF46">
    <property type="entry name" value="ABC TRANSPORTER MEMBRANE SPANNING PERMEASE-GLUTAMINE TRANSPORT"/>
    <property type="match status" value="1"/>
</dbReference>
<dbReference type="NCBIfam" id="TIGR01726">
    <property type="entry name" value="HEQRo_perm_3TM"/>
    <property type="match status" value="1"/>
</dbReference>
<keyword evidence="6 8" id="KW-1133">Transmembrane helix</keyword>
<dbReference type="Pfam" id="PF00497">
    <property type="entry name" value="SBP_bac_3"/>
    <property type="match status" value="1"/>
</dbReference>
<evidence type="ECO:0000259" key="9">
    <source>
        <dbReference type="PROSITE" id="PS50928"/>
    </source>
</evidence>
<dbReference type="PANTHER" id="PTHR30614">
    <property type="entry name" value="MEMBRANE COMPONENT OF AMINO ACID ABC TRANSPORTER"/>
    <property type="match status" value="1"/>
</dbReference>
<evidence type="ECO:0000313" key="11">
    <source>
        <dbReference type="Proteomes" id="UP000184128"/>
    </source>
</evidence>
<keyword evidence="5" id="KW-0029">Amino-acid transport</keyword>
<dbReference type="SMART" id="SM00062">
    <property type="entry name" value="PBPb"/>
    <property type="match status" value="1"/>
</dbReference>
<keyword evidence="4 8" id="KW-0812">Transmembrane</keyword>
<keyword evidence="11" id="KW-1185">Reference proteome</keyword>
<evidence type="ECO:0000256" key="1">
    <source>
        <dbReference type="ARBA" id="ARBA00004651"/>
    </source>
</evidence>
<evidence type="ECO:0000256" key="7">
    <source>
        <dbReference type="ARBA" id="ARBA00023136"/>
    </source>
</evidence>
<evidence type="ECO:0000256" key="8">
    <source>
        <dbReference type="RuleBase" id="RU363032"/>
    </source>
</evidence>
<evidence type="ECO:0000256" key="4">
    <source>
        <dbReference type="ARBA" id="ARBA00022692"/>
    </source>
</evidence>
<dbReference type="Pfam" id="PF00528">
    <property type="entry name" value="BPD_transp_1"/>
    <property type="match status" value="1"/>
</dbReference>
<dbReference type="SUPFAM" id="SSF161098">
    <property type="entry name" value="MetI-like"/>
    <property type="match status" value="1"/>
</dbReference>
<gene>
    <name evidence="10" type="ORF">SAMN02745249_01169</name>
</gene>
<evidence type="ECO:0000256" key="3">
    <source>
        <dbReference type="ARBA" id="ARBA00022475"/>
    </source>
</evidence>
<feature type="transmembrane region" description="Helical" evidence="8">
    <location>
        <begin position="353"/>
        <end position="371"/>
    </location>
</feature>
<evidence type="ECO:0000313" key="10">
    <source>
        <dbReference type="EMBL" id="SHE79688.1"/>
    </source>
</evidence>
<comment type="subcellular location">
    <subcellularLocation>
        <location evidence="1 8">Cell membrane</location>
        <topology evidence="1 8">Multi-pass membrane protein</topology>
    </subcellularLocation>
</comment>
<dbReference type="GO" id="GO:0006865">
    <property type="term" value="P:amino acid transport"/>
    <property type="evidence" value="ECO:0007669"/>
    <property type="project" value="UniProtKB-KW"/>
</dbReference>
<evidence type="ECO:0000256" key="6">
    <source>
        <dbReference type="ARBA" id="ARBA00022989"/>
    </source>
</evidence>
<feature type="transmembrane region" description="Helical" evidence="8">
    <location>
        <begin position="320"/>
        <end position="341"/>
    </location>
</feature>
<dbReference type="GO" id="GO:0043190">
    <property type="term" value="C:ATP-binding cassette (ABC) transporter complex"/>
    <property type="evidence" value="ECO:0007669"/>
    <property type="project" value="InterPro"/>
</dbReference>
<feature type="transmembrane region" description="Helical" evidence="8">
    <location>
        <begin position="450"/>
        <end position="468"/>
    </location>
</feature>
<reference evidence="10 11" key="1">
    <citation type="submission" date="2016-11" db="EMBL/GenBank/DDBJ databases">
        <authorList>
            <person name="Jaros S."/>
            <person name="Januszkiewicz K."/>
            <person name="Wedrychowicz H."/>
        </authorList>
    </citation>
    <scope>NUCLEOTIDE SEQUENCE [LARGE SCALE GENOMIC DNA]</scope>
    <source>
        <strain evidence="10 11">DSM 15692</strain>
    </source>
</reference>
<dbReference type="SUPFAM" id="SSF53850">
    <property type="entry name" value="Periplasmic binding protein-like II"/>
    <property type="match status" value="1"/>
</dbReference>
<feature type="transmembrane region" description="Helical" evidence="8">
    <location>
        <begin position="286"/>
        <end position="308"/>
    </location>
</feature>
<dbReference type="AlphaFoldDB" id="A0A1M4WEL8"/>
<dbReference type="FunFam" id="1.10.3720.10:FF:000033">
    <property type="entry name" value="Polar amino acid ABC transporter permease"/>
    <property type="match status" value="1"/>
</dbReference>
<dbReference type="InterPro" id="IPR001638">
    <property type="entry name" value="Solute-binding_3/MltF_N"/>
</dbReference>
<protein>
    <submittedName>
        <fullName evidence="10">Polar amino acid transport system substrate-binding protein</fullName>
    </submittedName>
</protein>
<dbReference type="InterPro" id="IPR010065">
    <property type="entry name" value="AA_ABC_transptr_permease_3TM"/>
</dbReference>
<dbReference type="InterPro" id="IPR035906">
    <property type="entry name" value="MetI-like_sf"/>
</dbReference>
<dbReference type="OrthoDB" id="9774451at2"/>
<keyword evidence="2 8" id="KW-0813">Transport</keyword>
<dbReference type="InterPro" id="IPR043429">
    <property type="entry name" value="ArtM/GltK/GlnP/TcyL/YhdX-like"/>
</dbReference>
<dbReference type="EMBL" id="FQUF01000015">
    <property type="protein sequence ID" value="SHE79688.1"/>
    <property type="molecule type" value="Genomic_DNA"/>
</dbReference>
<keyword evidence="3" id="KW-1003">Cell membrane</keyword>
<dbReference type="Gene3D" id="3.40.190.10">
    <property type="entry name" value="Periplasmic binding protein-like II"/>
    <property type="match status" value="2"/>
</dbReference>
<comment type="similarity">
    <text evidence="8">Belongs to the binding-protein-dependent transport system permease family.</text>
</comment>
<dbReference type="PROSITE" id="PS50928">
    <property type="entry name" value="ABC_TM1"/>
    <property type="match status" value="1"/>
</dbReference>
<dbReference type="GO" id="GO:0022857">
    <property type="term" value="F:transmembrane transporter activity"/>
    <property type="evidence" value="ECO:0007669"/>
    <property type="project" value="InterPro"/>
</dbReference>
<proteinExistence type="inferred from homology"/>
<dbReference type="CDD" id="cd06261">
    <property type="entry name" value="TM_PBP2"/>
    <property type="match status" value="1"/>
</dbReference>
<accession>A0A1M4WEL8</accession>
<dbReference type="Gene3D" id="1.10.3720.10">
    <property type="entry name" value="MetI-like"/>
    <property type="match status" value="1"/>
</dbReference>
<name>A0A1M4WEL8_9LACT</name>
<dbReference type="Proteomes" id="UP000184128">
    <property type="component" value="Unassembled WGS sequence"/>
</dbReference>
<feature type="domain" description="ABC transmembrane type-1" evidence="9">
    <location>
        <begin position="282"/>
        <end position="471"/>
    </location>
</feature>
<dbReference type="STRING" id="1121025.SAMN02745249_01169"/>
<evidence type="ECO:0000256" key="2">
    <source>
        <dbReference type="ARBA" id="ARBA00022448"/>
    </source>
</evidence>